<reference evidence="3" key="1">
    <citation type="submission" date="2016-10" db="EMBL/GenBank/DDBJ databases">
        <authorList>
            <person name="Varghese N."/>
            <person name="Submissions S."/>
        </authorList>
    </citation>
    <scope>NUCLEOTIDE SEQUENCE [LARGE SCALE GENOMIC DNA]</scope>
    <source>
        <strain evidence="3">DSM 13577</strain>
    </source>
</reference>
<keyword evidence="1" id="KW-1133">Transmembrane helix</keyword>
<dbReference type="InterPro" id="IPR009570">
    <property type="entry name" value="Spore_III_AC"/>
</dbReference>
<keyword evidence="3" id="KW-1185">Reference proteome</keyword>
<evidence type="ECO:0000313" key="2">
    <source>
        <dbReference type="EMBL" id="SES62970.1"/>
    </source>
</evidence>
<feature type="transmembrane region" description="Helical" evidence="1">
    <location>
        <begin position="37"/>
        <end position="60"/>
    </location>
</feature>
<dbReference type="STRING" id="1120990.SAMN03080614_1001104"/>
<keyword evidence="1" id="KW-0812">Transmembrane</keyword>
<name>A0A1H9Y2E6_9FIRM</name>
<dbReference type="AlphaFoldDB" id="A0A1H9Y2E6"/>
<feature type="transmembrane region" description="Helical" evidence="1">
    <location>
        <begin position="6"/>
        <end position="25"/>
    </location>
</feature>
<dbReference type="Pfam" id="PF06686">
    <property type="entry name" value="SpoIIIAC"/>
    <property type="match status" value="1"/>
</dbReference>
<accession>A0A1H9Y2E6</accession>
<dbReference type="EMBL" id="FOIF01000001">
    <property type="protein sequence ID" value="SES62970.1"/>
    <property type="molecule type" value="Genomic_DNA"/>
</dbReference>
<evidence type="ECO:0000313" key="3">
    <source>
        <dbReference type="Proteomes" id="UP000243819"/>
    </source>
</evidence>
<gene>
    <name evidence="2" type="ORF">SAMN03080614_1001104</name>
</gene>
<dbReference type="InterPro" id="IPR025664">
    <property type="entry name" value="Spore_III_AC/AD"/>
</dbReference>
<dbReference type="RefSeq" id="WP_242945674.1">
    <property type="nucleotide sequence ID" value="NZ_FOIF01000001.1"/>
</dbReference>
<protein>
    <submittedName>
        <fullName evidence="2">Stage III sporulation protein AC</fullName>
    </submittedName>
</protein>
<dbReference type="NCBIfam" id="TIGR02848">
    <property type="entry name" value="spore_III_AC"/>
    <property type="match status" value="1"/>
</dbReference>
<keyword evidence="1" id="KW-0472">Membrane</keyword>
<sequence length="66" mass="7356">MGLNINLIFQIAGLGILIAIFSIVLEQAQKKEHSQMLTLVGVVLVLFLVIQLIAELFTTIRTIFNM</sequence>
<organism evidence="2 3">
    <name type="scientific">Anaerobranca gottschalkii DSM 13577</name>
    <dbReference type="NCBI Taxonomy" id="1120990"/>
    <lineage>
        <taxon>Bacteria</taxon>
        <taxon>Bacillati</taxon>
        <taxon>Bacillota</taxon>
        <taxon>Clostridia</taxon>
        <taxon>Eubacteriales</taxon>
        <taxon>Proteinivoracaceae</taxon>
        <taxon>Anaerobranca</taxon>
    </lineage>
</organism>
<proteinExistence type="predicted"/>
<dbReference type="Proteomes" id="UP000243819">
    <property type="component" value="Unassembled WGS sequence"/>
</dbReference>
<evidence type="ECO:0000256" key="1">
    <source>
        <dbReference type="SAM" id="Phobius"/>
    </source>
</evidence>